<sequence length="433" mass="45655">MRKKFFGFAILASLVVALFPAVAAPANATGDYNFLMFSKSGITDPNPNQEDLTMKAALEEIGTVTLFDGGDGTASAWTTALTGMNAIVFPEGNVYNNGAAMLPEAATVVKNWISAGGRAVGTGSYTHTNFIEYLTGIDRTTWCNRSLEASGDVWTLAVASDTLPATILTGDYTGGICDWNLWSAAEKVGTTVIYGNDAQNNMGIVQFAVGTGTFTYYAFDWYPNSGETLTVLPQWNEALRLGAAGTFEEAAGGGGDSAPAFTLELELALSVGDTVAGGPVTVSASGLQPDSAWNLVLRSTPQTIDLGTVGADGLILSEVTIPAGLEPGWHSLTLTGTGADGIAYMRVARFFIAEDGTLGEPVIYEDVIEAALVNTGLTYAIIAGETLLVLLFAFAAWMAFGAKSRLRFAAMDERLAVMNRKLNRLYGSSRNSR</sequence>
<reference evidence="2" key="1">
    <citation type="submission" date="2020-05" db="EMBL/GenBank/DDBJ databases">
        <authorList>
            <person name="Chiriac C."/>
            <person name="Salcher M."/>
            <person name="Ghai R."/>
            <person name="Kavagutti S V."/>
        </authorList>
    </citation>
    <scope>NUCLEOTIDE SEQUENCE</scope>
</reference>
<dbReference type="AlphaFoldDB" id="A0A6J6DBG1"/>
<accession>A0A6J6DBG1</accession>
<feature type="transmembrane region" description="Helical" evidence="1">
    <location>
        <begin position="377"/>
        <end position="400"/>
    </location>
</feature>
<keyword evidence="1" id="KW-1133">Transmembrane helix</keyword>
<gene>
    <name evidence="2" type="ORF">UFOPK1591_00674</name>
</gene>
<keyword evidence="1" id="KW-0812">Transmembrane</keyword>
<evidence type="ECO:0000313" key="2">
    <source>
        <dbReference type="EMBL" id="CAB4560079.1"/>
    </source>
</evidence>
<name>A0A6J6DBG1_9ZZZZ</name>
<proteinExistence type="predicted"/>
<evidence type="ECO:0000256" key="1">
    <source>
        <dbReference type="SAM" id="Phobius"/>
    </source>
</evidence>
<organism evidence="2">
    <name type="scientific">freshwater metagenome</name>
    <dbReference type="NCBI Taxonomy" id="449393"/>
    <lineage>
        <taxon>unclassified sequences</taxon>
        <taxon>metagenomes</taxon>
        <taxon>ecological metagenomes</taxon>
    </lineage>
</organism>
<keyword evidence="1" id="KW-0472">Membrane</keyword>
<dbReference type="EMBL" id="CAEZTD010000040">
    <property type="protein sequence ID" value="CAB4560079.1"/>
    <property type="molecule type" value="Genomic_DNA"/>
</dbReference>
<protein>
    <submittedName>
        <fullName evidence="2">Unannotated protein</fullName>
    </submittedName>
</protein>